<dbReference type="SUPFAM" id="SSF53383">
    <property type="entry name" value="PLP-dependent transferases"/>
    <property type="match status" value="1"/>
</dbReference>
<comment type="caution">
    <text evidence="5">The sequence shown here is derived from an EMBL/GenBank/DDBJ whole genome shotgun (WGS) entry which is preliminary data.</text>
</comment>
<dbReference type="InterPro" id="IPR004839">
    <property type="entry name" value="Aminotransferase_I/II_large"/>
</dbReference>
<proteinExistence type="inferred from homology"/>
<keyword evidence="2" id="KW-0663">Pyridoxal phosphate</keyword>
<keyword evidence="6" id="KW-1185">Reference proteome</keyword>
<evidence type="ECO:0000313" key="6">
    <source>
        <dbReference type="Proteomes" id="UP000549617"/>
    </source>
</evidence>
<accession>A0A7W9AIZ4</accession>
<dbReference type="InterPro" id="IPR015421">
    <property type="entry name" value="PyrdxlP-dep_Trfase_major"/>
</dbReference>
<evidence type="ECO:0000256" key="3">
    <source>
        <dbReference type="RuleBase" id="RU000481"/>
    </source>
</evidence>
<dbReference type="EMBL" id="JACIJC010000004">
    <property type="protein sequence ID" value="MBB5686505.1"/>
    <property type="molecule type" value="Genomic_DNA"/>
</dbReference>
<reference evidence="5 6" key="1">
    <citation type="submission" date="2020-08" db="EMBL/GenBank/DDBJ databases">
        <title>Genomic Encyclopedia of Type Strains, Phase IV (KMG-IV): sequencing the most valuable type-strain genomes for metagenomic binning, comparative biology and taxonomic classification.</title>
        <authorList>
            <person name="Goeker M."/>
        </authorList>
    </citation>
    <scope>NUCLEOTIDE SEQUENCE [LARGE SCALE GENOMIC DNA]</scope>
    <source>
        <strain evidence="5 6">DSM 25079</strain>
    </source>
</reference>
<dbReference type="PANTHER" id="PTHR42885:SF1">
    <property type="entry name" value="THREONINE-PHOSPHATE DECARBOXYLASE"/>
    <property type="match status" value="1"/>
</dbReference>
<dbReference type="Pfam" id="PF00155">
    <property type="entry name" value="Aminotran_1_2"/>
    <property type="match status" value="1"/>
</dbReference>
<evidence type="ECO:0000313" key="5">
    <source>
        <dbReference type="EMBL" id="MBB5686505.1"/>
    </source>
</evidence>
<evidence type="ECO:0000256" key="1">
    <source>
        <dbReference type="ARBA" id="ARBA00001933"/>
    </source>
</evidence>
<dbReference type="InterPro" id="IPR004838">
    <property type="entry name" value="NHTrfase_class1_PyrdxlP-BS"/>
</dbReference>
<dbReference type="EC" id="2.6.1.-" evidence="3"/>
<evidence type="ECO:0000259" key="4">
    <source>
        <dbReference type="Pfam" id="PF00155"/>
    </source>
</evidence>
<dbReference type="GO" id="GO:0030170">
    <property type="term" value="F:pyridoxal phosphate binding"/>
    <property type="evidence" value="ECO:0007669"/>
    <property type="project" value="InterPro"/>
</dbReference>
<protein>
    <recommendedName>
        <fullName evidence="3">Aminotransferase</fullName>
        <ecNumber evidence="3">2.6.1.-</ecNumber>
    </recommendedName>
</protein>
<evidence type="ECO:0000256" key="2">
    <source>
        <dbReference type="ARBA" id="ARBA00022898"/>
    </source>
</evidence>
<dbReference type="AlphaFoldDB" id="A0A7W9AIZ4"/>
<dbReference type="RefSeq" id="WP_184019001.1">
    <property type="nucleotide sequence ID" value="NZ_JACIJC010000004.1"/>
</dbReference>
<dbReference type="InterPro" id="IPR015424">
    <property type="entry name" value="PyrdxlP-dep_Trfase"/>
</dbReference>
<dbReference type="Gene3D" id="3.90.1150.10">
    <property type="entry name" value="Aspartate Aminotransferase, domain 1"/>
    <property type="match status" value="1"/>
</dbReference>
<comment type="similarity">
    <text evidence="3">Belongs to the class-I pyridoxal-phosphate-dependent aminotransferase family.</text>
</comment>
<name>A0A7W9AIZ4_9SPHN</name>
<dbReference type="Gene3D" id="3.40.640.10">
    <property type="entry name" value="Type I PLP-dependent aspartate aminotransferase-like (Major domain)"/>
    <property type="match status" value="1"/>
</dbReference>
<keyword evidence="3" id="KW-0032">Aminotransferase</keyword>
<dbReference type="PROSITE" id="PS00105">
    <property type="entry name" value="AA_TRANSFER_CLASS_1"/>
    <property type="match status" value="1"/>
</dbReference>
<dbReference type="GO" id="GO:0008483">
    <property type="term" value="F:transaminase activity"/>
    <property type="evidence" value="ECO:0007669"/>
    <property type="project" value="UniProtKB-KW"/>
</dbReference>
<dbReference type="InterPro" id="IPR015422">
    <property type="entry name" value="PyrdxlP-dep_Trfase_small"/>
</dbReference>
<dbReference type="PANTHER" id="PTHR42885">
    <property type="entry name" value="HISTIDINOL-PHOSPHATE AMINOTRANSFERASE-RELATED"/>
    <property type="match status" value="1"/>
</dbReference>
<feature type="domain" description="Aminotransferase class I/classII large" evidence="4">
    <location>
        <begin position="128"/>
        <end position="317"/>
    </location>
</feature>
<keyword evidence="3" id="KW-0808">Transferase</keyword>
<sequence>MSEWTFHGGRLSAARLRFASAPEPWLDLSTGINPHPWPGAAAMEIDWRALPDEAGLRALEAAAAVCFGTSPDFVCALPGTEIGLRLLDTLPLPRPAFHVADGYRTHAEALSGSQSIDAHAIPTRGGRTVLLANPANPDGHIFSTEALLDITQAGGWLIVDEAFADALPGTSVAHHVAEDRPLMVLRSFGKFFGLAGLRLGFAIGPRAMIDRLRARLGSWPVSTAALQIGAAAYADAAWIAMMRQALADEAAALDVVLRRHGFDPRGTCPLFRLIETGHAEALFEHLAGQGILTRPFDHHPRWLRLGLPGSEAALDRLDRALGLG</sequence>
<dbReference type="Proteomes" id="UP000549617">
    <property type="component" value="Unassembled WGS sequence"/>
</dbReference>
<organism evidence="5 6">
    <name type="scientific">Sphingobium boeckii</name>
    <dbReference type="NCBI Taxonomy" id="1082345"/>
    <lineage>
        <taxon>Bacteria</taxon>
        <taxon>Pseudomonadati</taxon>
        <taxon>Pseudomonadota</taxon>
        <taxon>Alphaproteobacteria</taxon>
        <taxon>Sphingomonadales</taxon>
        <taxon>Sphingomonadaceae</taxon>
        <taxon>Sphingobium</taxon>
    </lineage>
</organism>
<comment type="cofactor">
    <cofactor evidence="1 3">
        <name>pyridoxal 5'-phosphate</name>
        <dbReference type="ChEBI" id="CHEBI:597326"/>
    </cofactor>
</comment>
<gene>
    <name evidence="5" type="ORF">FHS49_002529</name>
</gene>